<feature type="repeat" description="WD" evidence="7">
    <location>
        <begin position="294"/>
        <end position="335"/>
    </location>
</feature>
<dbReference type="Pfam" id="PF00400">
    <property type="entry name" value="WD40"/>
    <property type="match status" value="2"/>
</dbReference>
<dbReference type="SUPFAM" id="SSF50978">
    <property type="entry name" value="WD40 repeat-like"/>
    <property type="match status" value="1"/>
</dbReference>
<dbReference type="OrthoDB" id="1935146at2759"/>
<dbReference type="GO" id="GO:0006364">
    <property type="term" value="P:rRNA processing"/>
    <property type="evidence" value="ECO:0007669"/>
    <property type="project" value="UniProtKB-KW"/>
</dbReference>
<keyword evidence="10" id="KW-1185">Reference proteome</keyword>
<dbReference type="PANTHER" id="PTHR18359">
    <property type="entry name" value="WD-REPEAT PROTEIN-RELATED"/>
    <property type="match status" value="1"/>
</dbReference>
<evidence type="ECO:0000256" key="1">
    <source>
        <dbReference type="ARBA" id="ARBA00004604"/>
    </source>
</evidence>
<evidence type="ECO:0000313" key="10">
    <source>
        <dbReference type="Proteomes" id="UP000016088"/>
    </source>
</evidence>
<evidence type="ECO:0000256" key="5">
    <source>
        <dbReference type="ARBA" id="ARBA00023242"/>
    </source>
</evidence>
<sequence length="556" mass="62741">MPKPSKSSAKASPYKDDFFDLGSIEKKSTKNGNLKTHQKDSEELRLEEAVFGKTDDFESHLGSVEDVADQEMDEAPGLGHEAQVGENDLEKIEDADLFMFDTGENLSQKEGNKKQTEMEMELESEEQEANEPPVAVWEDSDDERITVSLHDNTRLRKLRRYEGEAEVNGVQYTQRLRQQFERIHAVPQWAKPTETVGDEDEEESSLSEDNVLPTSLRQIFNSSVSYVNKNSRVLLPGTIDIRRLKDANFQAPSHSGIRCISFHPFFPLLLTCGFDRTIRIYQLDGKVNPFVTSLHLRSSALQTALFHPDGKHVIAGGRRKYMYIWNLESTRVEKVSRMYGQEDLQPSMERFHMDPTGKYIALEGKNGYINLLNSNTGQFVTSFKIEGTISDVTFTSDGKEMLVLSYGAEIWHFNLENRSVSKRWHIQDGVATTRFCLDGNDKYLAVGSKSGIVSVYDLKSPSDDEGFKQITSLENVTFSINSMAFSKDSQVLAISSRGKKDTLRLFHVPSFSAFRNWPTASTPLGRVSCLGFGRNGEFCVGNEAGRVGLWKLAHYD</sequence>
<feature type="compositionally biased region" description="Basic and acidic residues" evidence="8">
    <location>
        <begin position="13"/>
        <end position="28"/>
    </location>
</feature>
<dbReference type="GeneID" id="25031460"/>
<dbReference type="InterPro" id="IPR001680">
    <property type="entry name" value="WD40_rpt"/>
</dbReference>
<dbReference type="VEuPathDB" id="FungiDB:SOCG_02483"/>
<dbReference type="OMA" id="KIRMWEI"/>
<dbReference type="PANTHER" id="PTHR18359:SF0">
    <property type="entry name" value="U3 SMALL NUCLEOLAR RNA-ASSOCIATED PROTEIN 18 HOMOLOG"/>
    <property type="match status" value="1"/>
</dbReference>
<proteinExistence type="inferred from homology"/>
<evidence type="ECO:0000313" key="9">
    <source>
        <dbReference type="EMBL" id="EPX75004.1"/>
    </source>
</evidence>
<evidence type="ECO:0000256" key="4">
    <source>
        <dbReference type="ARBA" id="ARBA00022737"/>
    </source>
</evidence>
<keyword evidence="3 7" id="KW-0853">WD repeat</keyword>
<comment type="subcellular location">
    <subcellularLocation>
        <location evidence="1">Nucleus</location>
        <location evidence="1">Nucleolus</location>
    </subcellularLocation>
</comment>
<dbReference type="Proteomes" id="UP000016088">
    <property type="component" value="Unassembled WGS sequence"/>
</dbReference>
<dbReference type="InterPro" id="IPR015943">
    <property type="entry name" value="WD40/YVTN_repeat-like_dom_sf"/>
</dbReference>
<reference evidence="9 10" key="1">
    <citation type="journal article" date="2011" name="Science">
        <title>Comparative functional genomics of the fission yeasts.</title>
        <authorList>
            <person name="Rhind N."/>
            <person name="Chen Z."/>
            <person name="Yassour M."/>
            <person name="Thompson D.A."/>
            <person name="Haas B.J."/>
            <person name="Habib N."/>
            <person name="Wapinski I."/>
            <person name="Roy S."/>
            <person name="Lin M.F."/>
            <person name="Heiman D.I."/>
            <person name="Young S.K."/>
            <person name="Furuya K."/>
            <person name="Guo Y."/>
            <person name="Pidoux A."/>
            <person name="Chen H.M."/>
            <person name="Robbertse B."/>
            <person name="Goldberg J.M."/>
            <person name="Aoki K."/>
            <person name="Bayne E.H."/>
            <person name="Berlin A.M."/>
            <person name="Desjardins C.A."/>
            <person name="Dobbs E."/>
            <person name="Dukaj L."/>
            <person name="Fan L."/>
            <person name="FitzGerald M.G."/>
            <person name="French C."/>
            <person name="Gujja S."/>
            <person name="Hansen K."/>
            <person name="Keifenheim D."/>
            <person name="Levin J.Z."/>
            <person name="Mosher R.A."/>
            <person name="Mueller C.A."/>
            <person name="Pfiffner J."/>
            <person name="Priest M."/>
            <person name="Russ C."/>
            <person name="Smialowska A."/>
            <person name="Swoboda P."/>
            <person name="Sykes S.M."/>
            <person name="Vaughn M."/>
            <person name="Vengrova S."/>
            <person name="Yoder R."/>
            <person name="Zeng Q."/>
            <person name="Allshire R."/>
            <person name="Baulcombe D."/>
            <person name="Birren B.W."/>
            <person name="Brown W."/>
            <person name="Ekwall K."/>
            <person name="Kellis M."/>
            <person name="Leatherwood J."/>
            <person name="Levin H."/>
            <person name="Margalit H."/>
            <person name="Martienssen R."/>
            <person name="Nieduszynski C.A."/>
            <person name="Spatafora J.W."/>
            <person name="Friedman N."/>
            <person name="Dalgaard J.Z."/>
            <person name="Baumann P."/>
            <person name="Niki H."/>
            <person name="Regev A."/>
            <person name="Nusbaum C."/>
        </authorList>
    </citation>
    <scope>NUCLEOTIDE SEQUENCE [LARGE SCALE GENOMIC DNA]</scope>
    <source>
        <strain evidence="10">yFS286</strain>
    </source>
</reference>
<evidence type="ECO:0000256" key="8">
    <source>
        <dbReference type="SAM" id="MobiDB-lite"/>
    </source>
</evidence>
<dbReference type="InterPro" id="IPR045161">
    <property type="entry name" value="Utp18"/>
</dbReference>
<dbReference type="GO" id="GO:0034388">
    <property type="term" value="C:Pwp2p-containing subcomplex of 90S preribosome"/>
    <property type="evidence" value="ECO:0007669"/>
    <property type="project" value="TreeGrafter"/>
</dbReference>
<comment type="similarity">
    <text evidence="6">Belongs to the WD repeat UTP18 family.</text>
</comment>
<dbReference type="AlphaFoldDB" id="S9RM19"/>
<evidence type="ECO:0000256" key="3">
    <source>
        <dbReference type="ARBA" id="ARBA00022574"/>
    </source>
</evidence>
<accession>S9RM19</accession>
<keyword evidence="2" id="KW-0698">rRNA processing</keyword>
<dbReference type="InterPro" id="IPR036322">
    <property type="entry name" value="WD40_repeat_dom_sf"/>
</dbReference>
<evidence type="ECO:0000256" key="2">
    <source>
        <dbReference type="ARBA" id="ARBA00022552"/>
    </source>
</evidence>
<dbReference type="EMBL" id="KE503206">
    <property type="protein sequence ID" value="EPX75004.1"/>
    <property type="molecule type" value="Genomic_DNA"/>
</dbReference>
<evidence type="ECO:0000256" key="7">
    <source>
        <dbReference type="PROSITE-ProRule" id="PRU00221"/>
    </source>
</evidence>
<dbReference type="GO" id="GO:0032040">
    <property type="term" value="C:small-subunit processome"/>
    <property type="evidence" value="ECO:0007669"/>
    <property type="project" value="TreeGrafter"/>
</dbReference>
<protein>
    <submittedName>
        <fullName evidence="9">CGI-48 family protein</fullName>
    </submittedName>
</protein>
<dbReference type="Gene3D" id="2.130.10.10">
    <property type="entry name" value="YVTN repeat-like/Quinoprotein amine dehydrogenase"/>
    <property type="match status" value="1"/>
</dbReference>
<feature type="region of interest" description="Disordered" evidence="8">
    <location>
        <begin position="1"/>
        <end position="41"/>
    </location>
</feature>
<name>S9RM19_SCHOY</name>
<dbReference type="RefSeq" id="XP_013016430.1">
    <property type="nucleotide sequence ID" value="XM_013160976.1"/>
</dbReference>
<keyword evidence="4" id="KW-0677">Repeat</keyword>
<dbReference type="HOGENOM" id="CLU_011055_1_0_1"/>
<dbReference type="eggNOG" id="KOG2055">
    <property type="taxonomic scope" value="Eukaryota"/>
</dbReference>
<dbReference type="SMART" id="SM00320">
    <property type="entry name" value="WD40"/>
    <property type="match status" value="5"/>
</dbReference>
<organism evidence="9 10">
    <name type="scientific">Schizosaccharomyces octosporus (strain yFS286)</name>
    <name type="common">Fission yeast</name>
    <name type="synonym">Octosporomyces octosporus</name>
    <dbReference type="NCBI Taxonomy" id="483514"/>
    <lineage>
        <taxon>Eukaryota</taxon>
        <taxon>Fungi</taxon>
        <taxon>Dikarya</taxon>
        <taxon>Ascomycota</taxon>
        <taxon>Taphrinomycotina</taxon>
        <taxon>Schizosaccharomycetes</taxon>
        <taxon>Schizosaccharomycetales</taxon>
        <taxon>Schizosaccharomycetaceae</taxon>
        <taxon>Schizosaccharomyces</taxon>
    </lineage>
</organism>
<dbReference type="PROSITE" id="PS50082">
    <property type="entry name" value="WD_REPEATS_2"/>
    <property type="match status" value="1"/>
</dbReference>
<feature type="compositionally biased region" description="Low complexity" evidence="8">
    <location>
        <begin position="1"/>
        <end position="12"/>
    </location>
</feature>
<evidence type="ECO:0000256" key="6">
    <source>
        <dbReference type="ARBA" id="ARBA00025767"/>
    </source>
</evidence>
<keyword evidence="5" id="KW-0539">Nucleus</keyword>
<gene>
    <name evidence="9" type="ORF">SOCG_02483</name>
</gene>